<keyword evidence="2" id="KW-0479">Metal-binding</keyword>
<dbReference type="AlphaFoldDB" id="A0A6S7HNL6"/>
<keyword evidence="6" id="KW-1185">Reference proteome</keyword>
<dbReference type="InterPro" id="IPR013083">
    <property type="entry name" value="Znf_RING/FYVE/PHD"/>
</dbReference>
<dbReference type="EMBL" id="CACRXK020005377">
    <property type="protein sequence ID" value="CAB4005979.1"/>
    <property type="molecule type" value="Genomic_DNA"/>
</dbReference>
<dbReference type="InterPro" id="IPR001841">
    <property type="entry name" value="Znf_RING"/>
</dbReference>
<dbReference type="InterPro" id="IPR001293">
    <property type="entry name" value="Znf_TRAF"/>
</dbReference>
<evidence type="ECO:0000313" key="5">
    <source>
        <dbReference type="EMBL" id="CAB4005979.1"/>
    </source>
</evidence>
<dbReference type="InterPro" id="IPR015915">
    <property type="entry name" value="Kelch-typ_b-propeller"/>
</dbReference>
<organism evidence="5 6">
    <name type="scientific">Paramuricea clavata</name>
    <name type="common">Red gorgonian</name>
    <name type="synonym">Violescent sea-whip</name>
    <dbReference type="NCBI Taxonomy" id="317549"/>
    <lineage>
        <taxon>Eukaryota</taxon>
        <taxon>Metazoa</taxon>
        <taxon>Cnidaria</taxon>
        <taxon>Anthozoa</taxon>
        <taxon>Octocorallia</taxon>
        <taxon>Malacalcyonacea</taxon>
        <taxon>Plexauridae</taxon>
        <taxon>Paramuricea</taxon>
    </lineage>
</organism>
<sequence length="595" mass="67103">MACKMENDEQGYDDRRFEGRVREDLFCSICQGVLRNPRTCENKEHPFCLSCISQHLRNSHTCPECREHLTPETLKDPPRFLKNTLSELKIKCDYNERGCPGYVQLGNLQNHVERCGFAPVMCGNEGCGTVVNKRDKEIHERELCQFRIPKCHDCKDIKASQDEINASEDEIKESQAEMKVKIDEMEIKQDDIKKNNNEIKHSQAQMKVELNEMKDKITGMERKQEKIKDEMKAELKEMKDKITGIERKQDQTKQSVDEMKQQFQKIMTMVQQALQGSIVKNNGAQAIDPAVPDNNQDIIMLGGYNAPGLKGVSNTVEKYNIAERKSTQLPGMNLARAKSASCVYNGDVIVAGGWDGQDGTDLIEILKMNQHPLRWTIFDAKLPVKLSHHVVIVYQDKLYIIGGHSWSEMKTSDAIYELSLAPPYTVKLLARMPQARANHRAEIVNEKLFILGGATTGHSKDTTCTDSVVAYDFTKNEIKPCPSLSKPVLGMSTVTWGDMIIVVGGEDKNDQVLNDVIMYHIETGRSEKLPSLKHKRSGPSAVIVHDVIIVFGGGNKGEGHLNSVESFTMGDDQWKELPGMKEKRYYATAVAKLRN</sequence>
<dbReference type="SUPFAM" id="SSF117281">
    <property type="entry name" value="Kelch motif"/>
    <property type="match status" value="1"/>
</dbReference>
<dbReference type="PANTHER" id="PTHR10131:SF94">
    <property type="entry name" value="TNF RECEPTOR-ASSOCIATED FACTOR 4"/>
    <property type="match status" value="1"/>
</dbReference>
<evidence type="ECO:0000256" key="4">
    <source>
        <dbReference type="ARBA" id="ARBA00022833"/>
    </source>
</evidence>
<dbReference type="PROSITE" id="PS50089">
    <property type="entry name" value="ZF_RING_2"/>
    <property type="match status" value="1"/>
</dbReference>
<protein>
    <submittedName>
        <fullName evidence="5">E3 ubiquitin- ligase NRDP1-like</fullName>
    </submittedName>
</protein>
<keyword evidence="5" id="KW-0436">Ligase</keyword>
<dbReference type="Proteomes" id="UP001152795">
    <property type="component" value="Unassembled WGS sequence"/>
</dbReference>
<dbReference type="PROSITE" id="PS50145">
    <property type="entry name" value="ZF_TRAF"/>
    <property type="match status" value="1"/>
</dbReference>
<proteinExistence type="predicted"/>
<dbReference type="Gene3D" id="3.30.40.10">
    <property type="entry name" value="Zinc/RING finger domain, C3HC4 (zinc finger)"/>
    <property type="match status" value="2"/>
</dbReference>
<evidence type="ECO:0000256" key="3">
    <source>
        <dbReference type="ARBA" id="ARBA00022771"/>
    </source>
</evidence>
<accession>A0A6S7HNL6</accession>
<dbReference type="Pfam" id="PF24681">
    <property type="entry name" value="Kelch_KLHDC2_KLHL20_DRC7"/>
    <property type="match status" value="1"/>
</dbReference>
<comment type="caution">
    <text evidence="5">The sequence shown here is derived from an EMBL/GenBank/DDBJ whole genome shotgun (WGS) entry which is preliminary data.</text>
</comment>
<name>A0A6S7HNL6_PARCT</name>
<keyword evidence="4" id="KW-0862">Zinc</keyword>
<dbReference type="SUPFAM" id="SSF49599">
    <property type="entry name" value="TRAF domain-like"/>
    <property type="match status" value="1"/>
</dbReference>
<dbReference type="InterPro" id="IPR006652">
    <property type="entry name" value="Kelch_1"/>
</dbReference>
<dbReference type="SUPFAM" id="SSF57850">
    <property type="entry name" value="RING/U-box"/>
    <property type="match status" value="1"/>
</dbReference>
<dbReference type="OrthoDB" id="9973021at2759"/>
<gene>
    <name evidence="5" type="ORF">PACLA_8A024367</name>
</gene>
<dbReference type="PANTHER" id="PTHR10131">
    <property type="entry name" value="TNF RECEPTOR ASSOCIATED FACTOR"/>
    <property type="match status" value="1"/>
</dbReference>
<dbReference type="GO" id="GO:0016874">
    <property type="term" value="F:ligase activity"/>
    <property type="evidence" value="ECO:0007669"/>
    <property type="project" value="UniProtKB-KW"/>
</dbReference>
<evidence type="ECO:0000313" key="6">
    <source>
        <dbReference type="Proteomes" id="UP001152795"/>
    </source>
</evidence>
<evidence type="ECO:0000256" key="2">
    <source>
        <dbReference type="ARBA" id="ARBA00022723"/>
    </source>
</evidence>
<dbReference type="Gene3D" id="2.120.10.80">
    <property type="entry name" value="Kelch-type beta propeller"/>
    <property type="match status" value="2"/>
</dbReference>
<dbReference type="GO" id="GO:0008270">
    <property type="term" value="F:zinc ion binding"/>
    <property type="evidence" value="ECO:0007669"/>
    <property type="project" value="UniProtKB-KW"/>
</dbReference>
<dbReference type="Pfam" id="PF01344">
    <property type="entry name" value="Kelch_1"/>
    <property type="match status" value="1"/>
</dbReference>
<dbReference type="GO" id="GO:0043122">
    <property type="term" value="P:regulation of canonical NF-kappaB signal transduction"/>
    <property type="evidence" value="ECO:0007669"/>
    <property type="project" value="TreeGrafter"/>
</dbReference>
<keyword evidence="3" id="KW-0863">Zinc-finger</keyword>
<dbReference type="SMART" id="SM00612">
    <property type="entry name" value="Kelch"/>
    <property type="match status" value="6"/>
</dbReference>
<reference evidence="5" key="1">
    <citation type="submission" date="2020-04" db="EMBL/GenBank/DDBJ databases">
        <authorList>
            <person name="Alioto T."/>
            <person name="Alioto T."/>
            <person name="Gomez Garrido J."/>
        </authorList>
    </citation>
    <scope>NUCLEOTIDE SEQUENCE</scope>
    <source>
        <strain evidence="5">A484AB</strain>
    </source>
</reference>
<keyword evidence="1" id="KW-0880">Kelch repeat</keyword>
<evidence type="ECO:0000256" key="1">
    <source>
        <dbReference type="ARBA" id="ARBA00022441"/>
    </source>
</evidence>